<organism evidence="4 5">
    <name type="scientific">Microvirgula aerodenitrificans</name>
    <dbReference type="NCBI Taxonomy" id="57480"/>
    <lineage>
        <taxon>Bacteria</taxon>
        <taxon>Pseudomonadati</taxon>
        <taxon>Pseudomonadota</taxon>
        <taxon>Betaproteobacteria</taxon>
        <taxon>Neisseriales</taxon>
        <taxon>Aquaspirillaceae</taxon>
        <taxon>Microvirgula</taxon>
    </lineage>
</organism>
<sequence>MTELTLREADFSSADDLARVVALVDAYASDPMGGGTPLSAEVRERLPRLLATHPTAFAVLAFAGDTPVGVALCVLGLSSFAARPSVNLHDLAVLPGQRGLGIGRRLLEAVADAARRRDACKVTLEVRPDNDVGRHLYADVGFELSALCGQAYLMMEKPL</sequence>
<dbReference type="PROSITE" id="PS51186">
    <property type="entry name" value="GNAT"/>
    <property type="match status" value="1"/>
</dbReference>
<dbReference type="GO" id="GO:0016747">
    <property type="term" value="F:acyltransferase activity, transferring groups other than amino-acyl groups"/>
    <property type="evidence" value="ECO:0007669"/>
    <property type="project" value="InterPro"/>
</dbReference>
<dbReference type="InterPro" id="IPR016181">
    <property type="entry name" value="Acyl_CoA_acyltransferase"/>
</dbReference>
<evidence type="ECO:0000313" key="5">
    <source>
        <dbReference type="Proteomes" id="UP000244173"/>
    </source>
</evidence>
<dbReference type="OrthoDB" id="9799601at2"/>
<dbReference type="STRING" id="1122240.GCA_000620105_01340"/>
<dbReference type="Gene3D" id="3.40.630.30">
    <property type="match status" value="1"/>
</dbReference>
<proteinExistence type="predicted"/>
<evidence type="ECO:0000313" key="4">
    <source>
        <dbReference type="EMBL" id="AVY93732.1"/>
    </source>
</evidence>
<evidence type="ECO:0000256" key="1">
    <source>
        <dbReference type="ARBA" id="ARBA00022679"/>
    </source>
</evidence>
<dbReference type="RefSeq" id="WP_028498699.1">
    <property type="nucleotide sequence ID" value="NZ_CALFSO010000120.1"/>
</dbReference>
<protein>
    <submittedName>
        <fullName evidence="4">N-acetyltransferase</fullName>
    </submittedName>
</protein>
<dbReference type="InterPro" id="IPR050832">
    <property type="entry name" value="Bact_Acetyltransf"/>
</dbReference>
<dbReference type="InterPro" id="IPR000182">
    <property type="entry name" value="GNAT_dom"/>
</dbReference>
<gene>
    <name evidence="4" type="ORF">DAI18_06470</name>
</gene>
<dbReference type="PANTHER" id="PTHR43877">
    <property type="entry name" value="AMINOALKYLPHOSPHONATE N-ACETYLTRANSFERASE-RELATED-RELATED"/>
    <property type="match status" value="1"/>
</dbReference>
<keyword evidence="1 4" id="KW-0808">Transferase</keyword>
<reference evidence="4 5" key="1">
    <citation type="submission" date="2018-04" db="EMBL/GenBank/DDBJ databases">
        <title>Denitrifier Microvirgula.</title>
        <authorList>
            <person name="Anderson E."/>
            <person name="Jang J."/>
            <person name="Ishii S."/>
        </authorList>
    </citation>
    <scope>NUCLEOTIDE SEQUENCE [LARGE SCALE GENOMIC DNA]</scope>
    <source>
        <strain evidence="4 5">BE2.4</strain>
    </source>
</reference>
<feature type="domain" description="N-acetyltransferase" evidence="3">
    <location>
        <begin position="4"/>
        <end position="159"/>
    </location>
</feature>
<dbReference type="SUPFAM" id="SSF55729">
    <property type="entry name" value="Acyl-CoA N-acyltransferases (Nat)"/>
    <property type="match status" value="1"/>
</dbReference>
<accession>A0A2S0P8R6</accession>
<evidence type="ECO:0000259" key="3">
    <source>
        <dbReference type="PROSITE" id="PS51186"/>
    </source>
</evidence>
<evidence type="ECO:0000256" key="2">
    <source>
        <dbReference type="ARBA" id="ARBA00023315"/>
    </source>
</evidence>
<dbReference type="CDD" id="cd04301">
    <property type="entry name" value="NAT_SF"/>
    <property type="match status" value="1"/>
</dbReference>
<keyword evidence="5" id="KW-1185">Reference proteome</keyword>
<dbReference type="AlphaFoldDB" id="A0A2S0P8R6"/>
<name>A0A2S0P8R6_9NEIS</name>
<dbReference type="Pfam" id="PF00583">
    <property type="entry name" value="Acetyltransf_1"/>
    <property type="match status" value="1"/>
</dbReference>
<keyword evidence="2" id="KW-0012">Acyltransferase</keyword>
<dbReference type="EMBL" id="CP028519">
    <property type="protein sequence ID" value="AVY93732.1"/>
    <property type="molecule type" value="Genomic_DNA"/>
</dbReference>
<dbReference type="Proteomes" id="UP000244173">
    <property type="component" value="Chromosome"/>
</dbReference>
<dbReference type="KEGG" id="maer:DAI18_06470"/>